<dbReference type="InParanoid" id="B4LQT9"/>
<dbReference type="HOGENOM" id="CLU_792905_0_0_1"/>
<protein>
    <submittedName>
        <fullName evidence="2">Uncharacterized protein</fullName>
    </submittedName>
</protein>
<dbReference type="OrthoDB" id="6423726at2759"/>
<dbReference type="KEGG" id="dvi:6628014"/>
<evidence type="ECO:0000313" key="3">
    <source>
        <dbReference type="Proteomes" id="UP000008792"/>
    </source>
</evidence>
<name>B4LQT9_DROVI</name>
<dbReference type="AlphaFoldDB" id="B4LQT9"/>
<sequence length="340" mass="37595">MGSCLSSCVAATATATSSATNSTASSSSSSVSSTSCVTAVANSWLLWRRPRARARAEATDEPEAELLSTASERCQRRGLVYRILKYKRKQQCPQFLDKYWEQQPSYAKLQNDSALTDIQLQNLDVHKLLNATTTSSKETELQSYARMSSSRASSSLDLEWEHEYSQLRQYQQQQQKEQQPPQDTPTRVASQPRYASLDQLTTAASLAASHGRHAAAARQARLGGHRYGGSFTRTSCCSSTQNSWSHISTPESLEWDTDAEQEQQRQLRQEDDNLDEETLKLLHQIEQLKHHVLQETGDGLSMGAVGVGVGVAVEELSEGLQFRASHFGVANGSELEVHIS</sequence>
<proteinExistence type="predicted"/>
<reference evidence="2 3" key="1">
    <citation type="journal article" date="2007" name="Nature">
        <title>Evolution of genes and genomes on the Drosophila phylogeny.</title>
        <authorList>
            <consortium name="Drosophila 12 Genomes Consortium"/>
            <person name="Clark A.G."/>
            <person name="Eisen M.B."/>
            <person name="Smith D.R."/>
            <person name="Bergman C.M."/>
            <person name="Oliver B."/>
            <person name="Markow T.A."/>
            <person name="Kaufman T.C."/>
            <person name="Kellis M."/>
            <person name="Gelbart W."/>
            <person name="Iyer V.N."/>
            <person name="Pollard D.A."/>
            <person name="Sackton T.B."/>
            <person name="Larracuente A.M."/>
            <person name="Singh N.D."/>
            <person name="Abad J.P."/>
            <person name="Abt D.N."/>
            <person name="Adryan B."/>
            <person name="Aguade M."/>
            <person name="Akashi H."/>
            <person name="Anderson W.W."/>
            <person name="Aquadro C.F."/>
            <person name="Ardell D.H."/>
            <person name="Arguello R."/>
            <person name="Artieri C.G."/>
            <person name="Barbash D.A."/>
            <person name="Barker D."/>
            <person name="Barsanti P."/>
            <person name="Batterham P."/>
            <person name="Batzoglou S."/>
            <person name="Begun D."/>
            <person name="Bhutkar A."/>
            <person name="Blanco E."/>
            <person name="Bosak S.A."/>
            <person name="Bradley R.K."/>
            <person name="Brand A.D."/>
            <person name="Brent M.R."/>
            <person name="Brooks A.N."/>
            <person name="Brown R.H."/>
            <person name="Butlin R.K."/>
            <person name="Caggese C."/>
            <person name="Calvi B.R."/>
            <person name="Bernardo de Carvalho A."/>
            <person name="Caspi A."/>
            <person name="Castrezana S."/>
            <person name="Celniker S.E."/>
            <person name="Chang J.L."/>
            <person name="Chapple C."/>
            <person name="Chatterji S."/>
            <person name="Chinwalla A."/>
            <person name="Civetta A."/>
            <person name="Clifton S.W."/>
            <person name="Comeron J.M."/>
            <person name="Costello J.C."/>
            <person name="Coyne J.A."/>
            <person name="Daub J."/>
            <person name="David R.G."/>
            <person name="Delcher A.L."/>
            <person name="Delehaunty K."/>
            <person name="Do C.B."/>
            <person name="Ebling H."/>
            <person name="Edwards K."/>
            <person name="Eickbush T."/>
            <person name="Evans J.D."/>
            <person name="Filipski A."/>
            <person name="Findeiss S."/>
            <person name="Freyhult E."/>
            <person name="Fulton L."/>
            <person name="Fulton R."/>
            <person name="Garcia A.C."/>
            <person name="Gardiner A."/>
            <person name="Garfield D.A."/>
            <person name="Garvin B.E."/>
            <person name="Gibson G."/>
            <person name="Gilbert D."/>
            <person name="Gnerre S."/>
            <person name="Godfrey J."/>
            <person name="Good R."/>
            <person name="Gotea V."/>
            <person name="Gravely B."/>
            <person name="Greenberg A.J."/>
            <person name="Griffiths-Jones S."/>
            <person name="Gross S."/>
            <person name="Guigo R."/>
            <person name="Gustafson E.A."/>
            <person name="Haerty W."/>
            <person name="Hahn M.W."/>
            <person name="Halligan D.L."/>
            <person name="Halpern A.L."/>
            <person name="Halter G.M."/>
            <person name="Han M.V."/>
            <person name="Heger A."/>
            <person name="Hillier L."/>
            <person name="Hinrichs A.S."/>
            <person name="Holmes I."/>
            <person name="Hoskins R.A."/>
            <person name="Hubisz M.J."/>
            <person name="Hultmark D."/>
            <person name="Huntley M.A."/>
            <person name="Jaffe D.B."/>
            <person name="Jagadeeshan S."/>
            <person name="Jeck W.R."/>
            <person name="Johnson J."/>
            <person name="Jones C.D."/>
            <person name="Jordan W.C."/>
            <person name="Karpen G.H."/>
            <person name="Kataoka E."/>
            <person name="Keightley P.D."/>
            <person name="Kheradpour P."/>
            <person name="Kirkness E.F."/>
            <person name="Koerich L.B."/>
            <person name="Kristiansen K."/>
            <person name="Kudrna D."/>
            <person name="Kulathinal R.J."/>
            <person name="Kumar S."/>
            <person name="Kwok R."/>
            <person name="Lander E."/>
            <person name="Langley C.H."/>
            <person name="Lapoint R."/>
            <person name="Lazzaro B.P."/>
            <person name="Lee S.J."/>
            <person name="Levesque L."/>
            <person name="Li R."/>
            <person name="Lin C.F."/>
            <person name="Lin M.F."/>
            <person name="Lindblad-Toh K."/>
            <person name="Llopart A."/>
            <person name="Long M."/>
            <person name="Low L."/>
            <person name="Lozovsky E."/>
            <person name="Lu J."/>
            <person name="Luo M."/>
            <person name="Machado C.A."/>
            <person name="Makalowski W."/>
            <person name="Marzo M."/>
            <person name="Matsuda M."/>
            <person name="Matzkin L."/>
            <person name="McAllister B."/>
            <person name="McBride C.S."/>
            <person name="McKernan B."/>
            <person name="McKernan K."/>
            <person name="Mendez-Lago M."/>
            <person name="Minx P."/>
            <person name="Mollenhauer M.U."/>
            <person name="Montooth K."/>
            <person name="Mount S.M."/>
            <person name="Mu X."/>
            <person name="Myers E."/>
            <person name="Negre B."/>
            <person name="Newfeld S."/>
            <person name="Nielsen R."/>
            <person name="Noor M.A."/>
            <person name="O'Grady P."/>
            <person name="Pachter L."/>
            <person name="Papaceit M."/>
            <person name="Parisi M.J."/>
            <person name="Parisi M."/>
            <person name="Parts L."/>
            <person name="Pedersen J.S."/>
            <person name="Pesole G."/>
            <person name="Phillippy A.M."/>
            <person name="Ponting C.P."/>
            <person name="Pop M."/>
            <person name="Porcelli D."/>
            <person name="Powell J.R."/>
            <person name="Prohaska S."/>
            <person name="Pruitt K."/>
            <person name="Puig M."/>
            <person name="Quesneville H."/>
            <person name="Ram K.R."/>
            <person name="Rand D."/>
            <person name="Rasmussen M.D."/>
            <person name="Reed L.K."/>
            <person name="Reenan R."/>
            <person name="Reily A."/>
            <person name="Remington K.A."/>
            <person name="Rieger T.T."/>
            <person name="Ritchie M.G."/>
            <person name="Robin C."/>
            <person name="Rogers Y.H."/>
            <person name="Rohde C."/>
            <person name="Rozas J."/>
            <person name="Rubenfield M.J."/>
            <person name="Ruiz A."/>
            <person name="Russo S."/>
            <person name="Salzberg S.L."/>
            <person name="Sanchez-Gracia A."/>
            <person name="Saranga D.J."/>
            <person name="Sato H."/>
            <person name="Schaeffer S.W."/>
            <person name="Schatz M.C."/>
            <person name="Schlenke T."/>
            <person name="Schwartz R."/>
            <person name="Segarra C."/>
            <person name="Singh R.S."/>
            <person name="Sirot L."/>
            <person name="Sirota M."/>
            <person name="Sisneros N.B."/>
            <person name="Smith C.D."/>
            <person name="Smith T.F."/>
            <person name="Spieth J."/>
            <person name="Stage D.E."/>
            <person name="Stark A."/>
            <person name="Stephan W."/>
            <person name="Strausberg R.L."/>
            <person name="Strempel S."/>
            <person name="Sturgill D."/>
            <person name="Sutton G."/>
            <person name="Sutton G.G."/>
            <person name="Tao W."/>
            <person name="Teichmann S."/>
            <person name="Tobari Y.N."/>
            <person name="Tomimura Y."/>
            <person name="Tsolas J.M."/>
            <person name="Valente V.L."/>
            <person name="Venter E."/>
            <person name="Venter J.C."/>
            <person name="Vicario S."/>
            <person name="Vieira F.G."/>
            <person name="Vilella A.J."/>
            <person name="Villasante A."/>
            <person name="Walenz B."/>
            <person name="Wang J."/>
            <person name="Wasserman M."/>
            <person name="Watts T."/>
            <person name="Wilson D."/>
            <person name="Wilson R.K."/>
            <person name="Wing R.A."/>
            <person name="Wolfner M.F."/>
            <person name="Wong A."/>
            <person name="Wong G.K."/>
            <person name="Wu C.I."/>
            <person name="Wu G."/>
            <person name="Yamamoto D."/>
            <person name="Yang H.P."/>
            <person name="Yang S.P."/>
            <person name="Yorke J.A."/>
            <person name="Yoshida K."/>
            <person name="Zdobnov E."/>
            <person name="Zhang P."/>
            <person name="Zhang Y."/>
            <person name="Zimin A.V."/>
            <person name="Baldwin J."/>
            <person name="Abdouelleil A."/>
            <person name="Abdulkadir J."/>
            <person name="Abebe A."/>
            <person name="Abera B."/>
            <person name="Abreu J."/>
            <person name="Acer S.C."/>
            <person name="Aftuck L."/>
            <person name="Alexander A."/>
            <person name="An P."/>
            <person name="Anderson E."/>
            <person name="Anderson S."/>
            <person name="Arachi H."/>
            <person name="Azer M."/>
            <person name="Bachantsang P."/>
            <person name="Barry A."/>
            <person name="Bayul T."/>
            <person name="Berlin A."/>
            <person name="Bessette D."/>
            <person name="Bloom T."/>
            <person name="Blye J."/>
            <person name="Boguslavskiy L."/>
            <person name="Bonnet C."/>
            <person name="Boukhgalter B."/>
            <person name="Bourzgui I."/>
            <person name="Brown A."/>
            <person name="Cahill P."/>
            <person name="Channer S."/>
            <person name="Cheshatsang Y."/>
            <person name="Chuda L."/>
            <person name="Citroen M."/>
            <person name="Collymore A."/>
            <person name="Cooke P."/>
            <person name="Costello M."/>
            <person name="D'Aco K."/>
            <person name="Daza R."/>
            <person name="De Haan G."/>
            <person name="DeGray S."/>
            <person name="DeMaso C."/>
            <person name="Dhargay N."/>
            <person name="Dooley K."/>
            <person name="Dooley E."/>
            <person name="Doricent M."/>
            <person name="Dorje P."/>
            <person name="Dorjee K."/>
            <person name="Dupes A."/>
            <person name="Elong R."/>
            <person name="Falk J."/>
            <person name="Farina A."/>
            <person name="Faro S."/>
            <person name="Ferguson D."/>
            <person name="Fisher S."/>
            <person name="Foley C.D."/>
            <person name="Franke A."/>
            <person name="Friedrich D."/>
            <person name="Gadbois L."/>
            <person name="Gearin G."/>
            <person name="Gearin C.R."/>
            <person name="Giannoukos G."/>
            <person name="Goode T."/>
            <person name="Graham J."/>
            <person name="Grandbois E."/>
            <person name="Grewal S."/>
            <person name="Gyaltsen K."/>
            <person name="Hafez N."/>
            <person name="Hagos B."/>
            <person name="Hall J."/>
            <person name="Henson C."/>
            <person name="Hollinger A."/>
            <person name="Honan T."/>
            <person name="Huard M.D."/>
            <person name="Hughes L."/>
            <person name="Hurhula B."/>
            <person name="Husby M.E."/>
            <person name="Kamat A."/>
            <person name="Kanga B."/>
            <person name="Kashin S."/>
            <person name="Khazanovich D."/>
            <person name="Kisner P."/>
            <person name="Lance K."/>
            <person name="Lara M."/>
            <person name="Lee W."/>
            <person name="Lennon N."/>
            <person name="Letendre F."/>
            <person name="LeVine R."/>
            <person name="Lipovsky A."/>
            <person name="Liu X."/>
            <person name="Liu J."/>
            <person name="Liu S."/>
            <person name="Lokyitsang T."/>
            <person name="Lokyitsang Y."/>
            <person name="Lubonja R."/>
            <person name="Lui A."/>
            <person name="MacDonald P."/>
            <person name="Magnisalis V."/>
            <person name="Maru K."/>
            <person name="Matthews C."/>
            <person name="McCusker W."/>
            <person name="McDonough S."/>
            <person name="Mehta T."/>
            <person name="Meldrim J."/>
            <person name="Meneus L."/>
            <person name="Mihai O."/>
            <person name="Mihalev A."/>
            <person name="Mihova T."/>
            <person name="Mittelman R."/>
            <person name="Mlenga V."/>
            <person name="Montmayeur A."/>
            <person name="Mulrain L."/>
            <person name="Navidi A."/>
            <person name="Naylor J."/>
            <person name="Negash T."/>
            <person name="Nguyen T."/>
            <person name="Nguyen N."/>
            <person name="Nicol R."/>
            <person name="Norbu C."/>
            <person name="Norbu N."/>
            <person name="Novod N."/>
            <person name="O'Neill B."/>
            <person name="Osman S."/>
            <person name="Markiewicz E."/>
            <person name="Oyono O.L."/>
            <person name="Patti C."/>
            <person name="Phunkhang P."/>
            <person name="Pierre F."/>
            <person name="Priest M."/>
            <person name="Raghuraman S."/>
            <person name="Rege F."/>
            <person name="Reyes R."/>
            <person name="Rise C."/>
            <person name="Rogov P."/>
            <person name="Ross K."/>
            <person name="Ryan E."/>
            <person name="Settipalli S."/>
            <person name="Shea T."/>
            <person name="Sherpa N."/>
            <person name="Shi L."/>
            <person name="Shih D."/>
            <person name="Sparrow T."/>
            <person name="Spaulding J."/>
            <person name="Stalker J."/>
            <person name="Stange-Thomann N."/>
            <person name="Stavropoulos S."/>
            <person name="Stone C."/>
            <person name="Strader C."/>
            <person name="Tesfaye S."/>
            <person name="Thomson T."/>
            <person name="Thoulutsang Y."/>
            <person name="Thoulutsang D."/>
            <person name="Topham K."/>
            <person name="Topping I."/>
            <person name="Tsamla T."/>
            <person name="Vassiliev H."/>
            <person name="Vo A."/>
            <person name="Wangchuk T."/>
            <person name="Wangdi T."/>
            <person name="Weiand M."/>
            <person name="Wilkinson J."/>
            <person name="Wilson A."/>
            <person name="Yadav S."/>
            <person name="Young G."/>
            <person name="Yu Q."/>
            <person name="Zembek L."/>
            <person name="Zhong D."/>
            <person name="Zimmer A."/>
            <person name="Zwirko Z."/>
            <person name="Jaffe D.B."/>
            <person name="Alvarez P."/>
            <person name="Brockman W."/>
            <person name="Butler J."/>
            <person name="Chin C."/>
            <person name="Gnerre S."/>
            <person name="Grabherr M."/>
            <person name="Kleber M."/>
            <person name="Mauceli E."/>
            <person name="MacCallum I."/>
        </authorList>
    </citation>
    <scope>NUCLEOTIDE SEQUENCE [LARGE SCALE GENOMIC DNA]</scope>
    <source>
        <strain evidence="3">Tucson 15010-1051.87</strain>
    </source>
</reference>
<dbReference type="eggNOG" id="ENOG502SWJ1">
    <property type="taxonomic scope" value="Eukaryota"/>
</dbReference>
<dbReference type="EMBL" id="CH940649">
    <property type="protein sequence ID" value="EDW63473.1"/>
    <property type="molecule type" value="Genomic_DNA"/>
</dbReference>
<dbReference type="OMA" id="CPQFLDK"/>
<feature type="region of interest" description="Disordered" evidence="1">
    <location>
        <begin position="167"/>
        <end position="191"/>
    </location>
</feature>
<gene>
    <name evidence="2" type="primary">Dvir\GJ12903</name>
    <name evidence="2" type="ORF">Dvir_GJ12903</name>
</gene>
<accession>B4LQT9</accession>
<keyword evidence="3" id="KW-1185">Reference proteome</keyword>
<dbReference type="PhylomeDB" id="B4LQT9"/>
<evidence type="ECO:0000313" key="2">
    <source>
        <dbReference type="EMBL" id="EDW63473.1"/>
    </source>
</evidence>
<feature type="compositionally biased region" description="Low complexity" evidence="1">
    <location>
        <begin position="167"/>
        <end position="181"/>
    </location>
</feature>
<evidence type="ECO:0000256" key="1">
    <source>
        <dbReference type="SAM" id="MobiDB-lite"/>
    </source>
</evidence>
<organism evidence="2 3">
    <name type="scientific">Drosophila virilis</name>
    <name type="common">Fruit fly</name>
    <dbReference type="NCBI Taxonomy" id="7244"/>
    <lineage>
        <taxon>Eukaryota</taxon>
        <taxon>Metazoa</taxon>
        <taxon>Ecdysozoa</taxon>
        <taxon>Arthropoda</taxon>
        <taxon>Hexapoda</taxon>
        <taxon>Insecta</taxon>
        <taxon>Pterygota</taxon>
        <taxon>Neoptera</taxon>
        <taxon>Endopterygota</taxon>
        <taxon>Diptera</taxon>
        <taxon>Brachycera</taxon>
        <taxon>Muscomorpha</taxon>
        <taxon>Ephydroidea</taxon>
        <taxon>Drosophilidae</taxon>
        <taxon>Drosophila</taxon>
    </lineage>
</organism>
<dbReference type="Proteomes" id="UP000008792">
    <property type="component" value="Unassembled WGS sequence"/>
</dbReference>